<protein>
    <submittedName>
        <fullName evidence="2">Uncharacterized protein</fullName>
    </submittedName>
</protein>
<comment type="caution">
    <text evidence="2">The sequence shown here is derived from an EMBL/GenBank/DDBJ whole genome shotgun (WGS) entry which is preliminary data.</text>
</comment>
<dbReference type="Proteomes" id="UP001515480">
    <property type="component" value="Unassembled WGS sequence"/>
</dbReference>
<sequence>MTRRRGGGAQYCLVSRARPAERLQSSSSEEEESAEAKLAEASASSTTRGTSPVEEAERLVIPRPGVEESEQAGRPRAWVYVESLRKFGTSAECKGALHMRTLVRRWNLKMEYSLMRSQCNEI</sequence>
<organism evidence="2 3">
    <name type="scientific">Prymnesium parvum</name>
    <name type="common">Toxic golden alga</name>
    <dbReference type="NCBI Taxonomy" id="97485"/>
    <lineage>
        <taxon>Eukaryota</taxon>
        <taxon>Haptista</taxon>
        <taxon>Haptophyta</taxon>
        <taxon>Prymnesiophyceae</taxon>
        <taxon>Prymnesiales</taxon>
        <taxon>Prymnesiaceae</taxon>
        <taxon>Prymnesium</taxon>
    </lineage>
</organism>
<reference evidence="2 3" key="1">
    <citation type="journal article" date="2024" name="Science">
        <title>Giant polyketide synthase enzymes in the biosynthesis of giant marine polyether toxins.</title>
        <authorList>
            <person name="Fallon T.R."/>
            <person name="Shende V.V."/>
            <person name="Wierzbicki I.H."/>
            <person name="Pendleton A.L."/>
            <person name="Watervoot N.F."/>
            <person name="Auber R.P."/>
            <person name="Gonzalez D.J."/>
            <person name="Wisecaver J.H."/>
            <person name="Moore B.S."/>
        </authorList>
    </citation>
    <scope>NUCLEOTIDE SEQUENCE [LARGE SCALE GENOMIC DNA]</scope>
    <source>
        <strain evidence="2 3">12B1</strain>
    </source>
</reference>
<gene>
    <name evidence="2" type="ORF">AB1Y20_016254</name>
</gene>
<proteinExistence type="predicted"/>
<feature type="region of interest" description="Disordered" evidence="1">
    <location>
        <begin position="16"/>
        <end position="56"/>
    </location>
</feature>
<evidence type="ECO:0000313" key="2">
    <source>
        <dbReference type="EMBL" id="KAL1496292.1"/>
    </source>
</evidence>
<keyword evidence="3" id="KW-1185">Reference proteome</keyword>
<evidence type="ECO:0000256" key="1">
    <source>
        <dbReference type="SAM" id="MobiDB-lite"/>
    </source>
</evidence>
<dbReference type="AlphaFoldDB" id="A0AB34IDE6"/>
<evidence type="ECO:0000313" key="3">
    <source>
        <dbReference type="Proteomes" id="UP001515480"/>
    </source>
</evidence>
<dbReference type="EMBL" id="JBGBPQ010000029">
    <property type="protein sequence ID" value="KAL1496292.1"/>
    <property type="molecule type" value="Genomic_DNA"/>
</dbReference>
<accession>A0AB34IDE6</accession>
<name>A0AB34IDE6_PRYPA</name>